<accession>A0A1G7QTG0</accession>
<protein>
    <submittedName>
        <fullName evidence="2">Lipase</fullName>
    </submittedName>
</protein>
<dbReference type="AlphaFoldDB" id="A0A1G7QTG0"/>
<dbReference type="RefSeq" id="WP_093083974.1">
    <property type="nucleotide sequence ID" value="NZ_FNBE01000008.1"/>
</dbReference>
<reference evidence="2 3" key="1">
    <citation type="submission" date="2016-10" db="EMBL/GenBank/DDBJ databases">
        <authorList>
            <person name="de Groot N.N."/>
        </authorList>
    </citation>
    <scope>NUCLEOTIDE SEQUENCE [LARGE SCALE GENOMIC DNA]</scope>
    <source>
        <strain evidence="2 3">CGMCC 4.3143</strain>
    </source>
</reference>
<dbReference type="Proteomes" id="UP000198967">
    <property type="component" value="Unassembled WGS sequence"/>
</dbReference>
<organism evidence="2 3">
    <name type="scientific">Pseudonocardia oroxyli</name>
    <dbReference type="NCBI Taxonomy" id="366584"/>
    <lineage>
        <taxon>Bacteria</taxon>
        <taxon>Bacillati</taxon>
        <taxon>Actinomycetota</taxon>
        <taxon>Actinomycetes</taxon>
        <taxon>Pseudonocardiales</taxon>
        <taxon>Pseudonocardiaceae</taxon>
        <taxon>Pseudonocardia</taxon>
    </lineage>
</organism>
<dbReference type="InterPro" id="IPR000639">
    <property type="entry name" value="Epox_hydrolase-like"/>
</dbReference>
<name>A0A1G7QTG0_PSEOR</name>
<evidence type="ECO:0000313" key="3">
    <source>
        <dbReference type="Proteomes" id="UP000198967"/>
    </source>
</evidence>
<dbReference type="InterPro" id="IPR029058">
    <property type="entry name" value="AB_hydrolase_fold"/>
</dbReference>
<dbReference type="EMBL" id="FNBE01000008">
    <property type="protein sequence ID" value="SDG00950.1"/>
    <property type="molecule type" value="Genomic_DNA"/>
</dbReference>
<dbReference type="SUPFAM" id="SSF53474">
    <property type="entry name" value="alpha/beta-Hydrolases"/>
    <property type="match status" value="1"/>
</dbReference>
<proteinExistence type="predicted"/>
<dbReference type="PRINTS" id="PR00111">
    <property type="entry name" value="ABHYDROLASE"/>
</dbReference>
<dbReference type="InterPro" id="IPR050266">
    <property type="entry name" value="AB_hydrolase_sf"/>
</dbReference>
<gene>
    <name evidence="2" type="ORF">SAMN05216377_108157</name>
</gene>
<dbReference type="Pfam" id="PF00561">
    <property type="entry name" value="Abhydrolase_1"/>
    <property type="match status" value="1"/>
</dbReference>
<dbReference type="STRING" id="366584.SAMN05216377_108157"/>
<dbReference type="PANTHER" id="PTHR43798">
    <property type="entry name" value="MONOACYLGLYCEROL LIPASE"/>
    <property type="match status" value="1"/>
</dbReference>
<dbReference type="PANTHER" id="PTHR43798:SF33">
    <property type="entry name" value="HYDROLASE, PUTATIVE (AFU_ORTHOLOGUE AFUA_2G14860)-RELATED"/>
    <property type="match status" value="1"/>
</dbReference>
<keyword evidence="3" id="KW-1185">Reference proteome</keyword>
<dbReference type="GO" id="GO:0016020">
    <property type="term" value="C:membrane"/>
    <property type="evidence" value="ECO:0007669"/>
    <property type="project" value="TreeGrafter"/>
</dbReference>
<evidence type="ECO:0000259" key="1">
    <source>
        <dbReference type="Pfam" id="PF00561"/>
    </source>
</evidence>
<sequence>MVEPLHVHLTGDPAGPPVLALHGVTGHGLRFRPLTEQLPHLRWVAPDLRGHGRSPWAPPWRLEQHVADALAVLDAQGIERAAVVGHSFGGAIAVHLARAAPARVECLVLVDPALGLDPQDMLETAEETRPDESYPDRAAARAAKAESWEGVADRWVDAEVEAHLEEQGGVWSWRYSRASVIGAWSEMARPAAIPPAGTRTLVLPATKADFVSDEWLAACAAELGDSLTVQRVDTGHMVYLERPAESAALIGDFVGE</sequence>
<dbReference type="GO" id="GO:0003824">
    <property type="term" value="F:catalytic activity"/>
    <property type="evidence" value="ECO:0007669"/>
    <property type="project" value="InterPro"/>
</dbReference>
<dbReference type="Gene3D" id="3.40.50.1820">
    <property type="entry name" value="alpha/beta hydrolase"/>
    <property type="match status" value="1"/>
</dbReference>
<dbReference type="InterPro" id="IPR000073">
    <property type="entry name" value="AB_hydrolase_1"/>
</dbReference>
<dbReference type="PRINTS" id="PR00412">
    <property type="entry name" value="EPOXHYDRLASE"/>
</dbReference>
<dbReference type="OrthoDB" id="8444301at2"/>
<feature type="domain" description="AB hydrolase-1" evidence="1">
    <location>
        <begin position="16"/>
        <end position="243"/>
    </location>
</feature>
<evidence type="ECO:0000313" key="2">
    <source>
        <dbReference type="EMBL" id="SDG00950.1"/>
    </source>
</evidence>